<feature type="domain" description="Thioredoxin" evidence="5">
    <location>
        <begin position="243"/>
        <end position="390"/>
    </location>
</feature>
<evidence type="ECO:0000259" key="5">
    <source>
        <dbReference type="PROSITE" id="PS51352"/>
    </source>
</evidence>
<keyword evidence="4" id="KW-0676">Redox-active center</keyword>
<keyword evidence="7" id="KW-1185">Reference proteome</keyword>
<dbReference type="Pfam" id="PF14289">
    <property type="entry name" value="DUF4369"/>
    <property type="match status" value="1"/>
</dbReference>
<evidence type="ECO:0000313" key="6">
    <source>
        <dbReference type="EMBL" id="SIT31274.1"/>
    </source>
</evidence>
<dbReference type="PANTHER" id="PTHR42852">
    <property type="entry name" value="THIOL:DISULFIDE INTERCHANGE PROTEIN DSBE"/>
    <property type="match status" value="1"/>
</dbReference>
<dbReference type="InterPro" id="IPR025380">
    <property type="entry name" value="DUF4369"/>
</dbReference>
<keyword evidence="2" id="KW-0201">Cytochrome c-type biogenesis</keyword>
<dbReference type="InterPro" id="IPR000866">
    <property type="entry name" value="AhpC/TSA"/>
</dbReference>
<accession>A0A173MA28</accession>
<evidence type="ECO:0000256" key="1">
    <source>
        <dbReference type="ARBA" id="ARBA00004196"/>
    </source>
</evidence>
<dbReference type="InterPro" id="IPR036249">
    <property type="entry name" value="Thioredoxin-like_sf"/>
</dbReference>
<dbReference type="Proteomes" id="UP000186917">
    <property type="component" value="Unassembled WGS sequence"/>
</dbReference>
<reference evidence="7" key="1">
    <citation type="submission" date="2017-01" db="EMBL/GenBank/DDBJ databases">
        <authorList>
            <person name="Varghese N."/>
            <person name="Submissions S."/>
        </authorList>
    </citation>
    <scope>NUCLEOTIDE SEQUENCE [LARGE SCALE GENOMIC DNA]</scope>
    <source>
        <strain evidence="7">DSM 21054</strain>
    </source>
</reference>
<gene>
    <name evidence="6" type="ORF">SAMN05421788_110122</name>
</gene>
<dbReference type="CDD" id="cd02966">
    <property type="entry name" value="TlpA_like_family"/>
    <property type="match status" value="1"/>
</dbReference>
<dbReference type="KEGG" id="fln:FLA_0383"/>
<comment type="subcellular location">
    <subcellularLocation>
        <location evidence="1">Cell envelope</location>
    </subcellularLocation>
</comment>
<dbReference type="InterPro" id="IPR013766">
    <property type="entry name" value="Thioredoxin_domain"/>
</dbReference>
<dbReference type="GO" id="GO:0016853">
    <property type="term" value="F:isomerase activity"/>
    <property type="evidence" value="ECO:0007669"/>
    <property type="project" value="UniProtKB-KW"/>
</dbReference>
<keyword evidence="3" id="KW-1015">Disulfide bond</keyword>
<dbReference type="PANTHER" id="PTHR42852:SF6">
    <property type="entry name" value="THIOL:DISULFIDE INTERCHANGE PROTEIN DSBE"/>
    <property type="match status" value="1"/>
</dbReference>
<evidence type="ECO:0000256" key="4">
    <source>
        <dbReference type="ARBA" id="ARBA00023284"/>
    </source>
</evidence>
<keyword evidence="6" id="KW-0413">Isomerase</keyword>
<evidence type="ECO:0000313" key="7">
    <source>
        <dbReference type="Proteomes" id="UP000186917"/>
    </source>
</evidence>
<dbReference type="InterPro" id="IPR050553">
    <property type="entry name" value="Thioredoxin_ResA/DsbE_sf"/>
</dbReference>
<dbReference type="PROSITE" id="PS51352">
    <property type="entry name" value="THIOREDOXIN_2"/>
    <property type="match status" value="1"/>
</dbReference>
<dbReference type="GO" id="GO:0016491">
    <property type="term" value="F:oxidoreductase activity"/>
    <property type="evidence" value="ECO:0007669"/>
    <property type="project" value="InterPro"/>
</dbReference>
<evidence type="ECO:0000256" key="2">
    <source>
        <dbReference type="ARBA" id="ARBA00022748"/>
    </source>
</evidence>
<dbReference type="EMBL" id="FTOR01000010">
    <property type="protein sequence ID" value="SIT31274.1"/>
    <property type="molecule type" value="Genomic_DNA"/>
</dbReference>
<dbReference type="AlphaFoldDB" id="A0A173MA28"/>
<sequence length="393" mass="45251">MFFLFPFLMNAQIASKGVFLLNGTVEQMDGKYLYLSYFSASEKIIMDSSLVTNGGFHFKGHISQPVLAFLSKRNAKRWNASDTNTTSFFIEPKLLTLRFTNNVFGLPDLTGSDTENEHKELKRLRGEAASLLAPLNRQYEELNYRYIVLSKLKDSSTLLDLIGDKMDSLKEQTAPLSQRLFTIDTIFFRNHPHSIVTAHELTYTMNRLSPALFYTFYEQLGAEVQNSRYGKNLQLKMNNWKSGAMYTIASDFEATNPVQKKIRLADYKGEYVLLIFWASWCKPCRKENPELDSLYQVLKRNKANIAFIAIADDADSQDRWKEAIKRDKVELWQHGLSDRYQNDIMVLYGVSILPTKILIDPKGMIIGRYENDNNRALINDISRIYDRSGNDSL</sequence>
<dbReference type="GO" id="GO:0017004">
    <property type="term" value="P:cytochrome complex assembly"/>
    <property type="evidence" value="ECO:0007669"/>
    <property type="project" value="UniProtKB-KW"/>
</dbReference>
<dbReference type="GO" id="GO:0016209">
    <property type="term" value="F:antioxidant activity"/>
    <property type="evidence" value="ECO:0007669"/>
    <property type="project" value="InterPro"/>
</dbReference>
<dbReference type="GO" id="GO:0030313">
    <property type="term" value="C:cell envelope"/>
    <property type="evidence" value="ECO:0007669"/>
    <property type="project" value="UniProtKB-SubCell"/>
</dbReference>
<dbReference type="Gene3D" id="3.40.30.10">
    <property type="entry name" value="Glutaredoxin"/>
    <property type="match status" value="1"/>
</dbReference>
<dbReference type="SUPFAM" id="SSF52833">
    <property type="entry name" value="Thioredoxin-like"/>
    <property type="match status" value="1"/>
</dbReference>
<proteinExistence type="predicted"/>
<dbReference type="STRING" id="477680.SAMN05421788_110122"/>
<dbReference type="Pfam" id="PF00578">
    <property type="entry name" value="AhpC-TSA"/>
    <property type="match status" value="1"/>
</dbReference>
<name>A0A173MA28_9BACT</name>
<evidence type="ECO:0000256" key="3">
    <source>
        <dbReference type="ARBA" id="ARBA00023157"/>
    </source>
</evidence>
<protein>
    <submittedName>
        <fullName evidence="6">Thiol-disulfide isomerase or thioredoxin</fullName>
    </submittedName>
</protein>
<organism evidence="6 7">
    <name type="scientific">Filimonas lacunae</name>
    <dbReference type="NCBI Taxonomy" id="477680"/>
    <lineage>
        <taxon>Bacteria</taxon>
        <taxon>Pseudomonadati</taxon>
        <taxon>Bacteroidota</taxon>
        <taxon>Chitinophagia</taxon>
        <taxon>Chitinophagales</taxon>
        <taxon>Chitinophagaceae</taxon>
        <taxon>Filimonas</taxon>
    </lineage>
</organism>